<dbReference type="FunFam" id="2.60.40.10:FF:001498">
    <property type="entry name" value="immunoglobulin superfamily member 22"/>
    <property type="match status" value="1"/>
</dbReference>
<evidence type="ECO:0000259" key="5">
    <source>
        <dbReference type="PROSITE" id="PS50853"/>
    </source>
</evidence>
<dbReference type="Proteomes" id="UP001152622">
    <property type="component" value="Chromosome 13"/>
</dbReference>
<reference evidence="6" key="1">
    <citation type="journal article" date="2023" name="Science">
        <title>Genome structures resolve the early diversification of teleost fishes.</title>
        <authorList>
            <person name="Parey E."/>
            <person name="Louis A."/>
            <person name="Montfort J."/>
            <person name="Bouchez O."/>
            <person name="Roques C."/>
            <person name="Iampietro C."/>
            <person name="Lluch J."/>
            <person name="Castinel A."/>
            <person name="Donnadieu C."/>
            <person name="Desvignes T."/>
            <person name="Floi Bucao C."/>
            <person name="Jouanno E."/>
            <person name="Wen M."/>
            <person name="Mejri S."/>
            <person name="Dirks R."/>
            <person name="Jansen H."/>
            <person name="Henkel C."/>
            <person name="Chen W.J."/>
            <person name="Zahm M."/>
            <person name="Cabau C."/>
            <person name="Klopp C."/>
            <person name="Thompson A.W."/>
            <person name="Robinson-Rechavi M."/>
            <person name="Braasch I."/>
            <person name="Lecointre G."/>
            <person name="Bobe J."/>
            <person name="Postlethwait J.H."/>
            <person name="Berthelot C."/>
            <person name="Roest Crollius H."/>
            <person name="Guiguen Y."/>
        </authorList>
    </citation>
    <scope>NUCLEOTIDE SEQUENCE</scope>
    <source>
        <strain evidence="6">WJC10195</strain>
    </source>
</reference>
<dbReference type="PANTHER" id="PTHR13817:SF153">
    <property type="entry name" value="IMMUNOGLOBULIN SUPERFAMILY MEMBER 22"/>
    <property type="match status" value="1"/>
</dbReference>
<feature type="compositionally biased region" description="Low complexity" evidence="3">
    <location>
        <begin position="51"/>
        <end position="99"/>
    </location>
</feature>
<dbReference type="InterPro" id="IPR013783">
    <property type="entry name" value="Ig-like_fold"/>
</dbReference>
<dbReference type="FunFam" id="2.60.40.10:FF:001558">
    <property type="entry name" value="Immunoglobulin superfamily member 22"/>
    <property type="match status" value="1"/>
</dbReference>
<evidence type="ECO:0000256" key="1">
    <source>
        <dbReference type="ARBA" id="ARBA00022737"/>
    </source>
</evidence>
<accession>A0A9Q1ERH4</accession>
<dbReference type="FunFam" id="2.60.40.10:FF:001232">
    <property type="entry name" value="Immunoglobulin-like and fibronectin type III domain-containing 1"/>
    <property type="match status" value="1"/>
</dbReference>
<comment type="caution">
    <text evidence="6">The sequence shown here is derived from an EMBL/GenBank/DDBJ whole genome shotgun (WGS) entry which is preliminary data.</text>
</comment>
<evidence type="ECO:0000259" key="4">
    <source>
        <dbReference type="PROSITE" id="PS50835"/>
    </source>
</evidence>
<feature type="domain" description="Ig-like" evidence="4">
    <location>
        <begin position="133"/>
        <end position="224"/>
    </location>
</feature>
<evidence type="ECO:0000256" key="2">
    <source>
        <dbReference type="ARBA" id="ARBA00023319"/>
    </source>
</evidence>
<dbReference type="Pfam" id="PF07679">
    <property type="entry name" value="I-set"/>
    <property type="match status" value="5"/>
</dbReference>
<feature type="region of interest" description="Disordered" evidence="3">
    <location>
        <begin position="1"/>
        <end position="138"/>
    </location>
</feature>
<dbReference type="SMART" id="SM00060">
    <property type="entry name" value="FN3"/>
    <property type="match status" value="4"/>
</dbReference>
<dbReference type="InterPro" id="IPR050964">
    <property type="entry name" value="Striated_Muscle_Regulatory"/>
</dbReference>
<dbReference type="GO" id="GO:0003007">
    <property type="term" value="P:heart morphogenesis"/>
    <property type="evidence" value="ECO:0007669"/>
    <property type="project" value="UniProtKB-ARBA"/>
</dbReference>
<feature type="region of interest" description="Disordered" evidence="3">
    <location>
        <begin position="1146"/>
        <end position="1168"/>
    </location>
</feature>
<dbReference type="Pfam" id="PF18362">
    <property type="entry name" value="THB"/>
    <property type="match status" value="1"/>
</dbReference>
<dbReference type="InterPro" id="IPR003599">
    <property type="entry name" value="Ig_sub"/>
</dbReference>
<evidence type="ECO:0008006" key="8">
    <source>
        <dbReference type="Google" id="ProtNLM"/>
    </source>
</evidence>
<dbReference type="FunFam" id="2.60.40.10:FF:001451">
    <property type="entry name" value="immunoglobulin superfamily member 22"/>
    <property type="match status" value="1"/>
</dbReference>
<dbReference type="PANTHER" id="PTHR13817">
    <property type="entry name" value="TITIN"/>
    <property type="match status" value="1"/>
</dbReference>
<evidence type="ECO:0000313" key="6">
    <source>
        <dbReference type="EMBL" id="KAJ8343637.1"/>
    </source>
</evidence>
<feature type="domain" description="Fibronectin type-III" evidence="5">
    <location>
        <begin position="987"/>
        <end position="1081"/>
    </location>
</feature>
<dbReference type="CDD" id="cd00063">
    <property type="entry name" value="FN3"/>
    <property type="match status" value="4"/>
</dbReference>
<dbReference type="InterPro" id="IPR036179">
    <property type="entry name" value="Ig-like_dom_sf"/>
</dbReference>
<feature type="domain" description="Ig-like" evidence="4">
    <location>
        <begin position="476"/>
        <end position="573"/>
    </location>
</feature>
<feature type="domain" description="Fibronectin type-III" evidence="5">
    <location>
        <begin position="886"/>
        <end position="981"/>
    </location>
</feature>
<dbReference type="SMART" id="SM00408">
    <property type="entry name" value="IGc2"/>
    <property type="match status" value="3"/>
</dbReference>
<dbReference type="FunFam" id="2.60.40.10:FF:000107">
    <property type="entry name" value="Myosin, light chain kinase a"/>
    <property type="match status" value="1"/>
</dbReference>
<name>A0A9Q1ERH4_SYNKA</name>
<dbReference type="GO" id="GO:0055013">
    <property type="term" value="P:cardiac muscle cell development"/>
    <property type="evidence" value="ECO:0007669"/>
    <property type="project" value="UniProtKB-ARBA"/>
</dbReference>
<dbReference type="FunFam" id="2.60.40.10:FF:000034">
    <property type="entry name" value="Titin isoform A"/>
    <property type="match status" value="1"/>
</dbReference>
<dbReference type="Gene3D" id="2.60.40.10">
    <property type="entry name" value="Immunoglobulins"/>
    <property type="match status" value="12"/>
</dbReference>
<dbReference type="InterPro" id="IPR040849">
    <property type="entry name" value="MyBP-C_THB"/>
</dbReference>
<keyword evidence="2" id="KW-0393">Immunoglobulin domain</keyword>
<protein>
    <recommendedName>
        <fullName evidence="8">Immunoglobulin superfamily member 22</fullName>
    </recommendedName>
</protein>
<dbReference type="FunFam" id="2.60.40.10:FF:000062">
    <property type="entry name" value="Myosin-binding protein C, slow type"/>
    <property type="match status" value="1"/>
</dbReference>
<dbReference type="InterPro" id="IPR036116">
    <property type="entry name" value="FN3_sf"/>
</dbReference>
<keyword evidence="7" id="KW-1185">Reference proteome</keyword>
<feature type="domain" description="Fibronectin type-III" evidence="5">
    <location>
        <begin position="1170"/>
        <end position="1265"/>
    </location>
</feature>
<dbReference type="EMBL" id="JAINUF010000013">
    <property type="protein sequence ID" value="KAJ8343637.1"/>
    <property type="molecule type" value="Genomic_DNA"/>
</dbReference>
<dbReference type="PROSITE" id="PS50835">
    <property type="entry name" value="IG_LIKE"/>
    <property type="match status" value="3"/>
</dbReference>
<dbReference type="SUPFAM" id="SSF48726">
    <property type="entry name" value="Immunoglobulin"/>
    <property type="match status" value="8"/>
</dbReference>
<evidence type="ECO:0000256" key="3">
    <source>
        <dbReference type="SAM" id="MobiDB-lite"/>
    </source>
</evidence>
<dbReference type="OrthoDB" id="504170at2759"/>
<dbReference type="CDD" id="cd00096">
    <property type="entry name" value="Ig"/>
    <property type="match status" value="1"/>
</dbReference>
<sequence>MAWGLKEAGQEPWCSCSTNSDPTCPSARPPPLPPTHPTSSLIAMATRVLQTTGGRMEMSSSSSSTAGGRTEMSSSSSSSTTITTSSSKTRKVSQTQTSKIMDEQSVQRKTSAVVESFSQSQKSLEIPSGESMPDFEEKPRPITVQEGDKAAFRVKVTGNPKPTVTWQRVSGQPLSDATKTFFDSINKQYVLKIKAINMEDADVYKCIISNTHGDAIYSISLLVTENTALEYKKKLKKRTAPATRMVKKVVTEEEMLKILSGAERKDYERICAENGFTDFRGILKKLKEMKKKVDVEMVKVLKPLEDITTKPDTHVIFDTILELKDPNTKMLWMKGSELLRIQYSLGKYELKQMGTKYMLNISNVTMEDIGTYTLLVGDKTLSAKLNVIDEPLKFMSDLKPMRVTERQTAVFEVRLNKKTDKPLVWKFKGKELKRDDKMDVTVSEDGLTYILKIKDVRASDTGDYTMSLGDLNATAPLFIDRIPIKFASHLKNVRVKEKGKARLECEMSSKDVHIRWLKDGRDITNDPRYTFMREGKRAEIVIDDCDLADSGEYAIVCTQDNDAHEYVSSSNLTVEERFATVKSGLSDMHCPTGSETEMCVVLNDEKVEGVWLKDGKEVDMSDVQVVKQGAVHKLIFKKVGPQHEGKYTFRSKGAESEAVLAIADPPVIDPNVLELLAANPITVKAGQTAHIKIPFKGKPMPKVTWFKDGIEMTVDERTEVEREPDSTTLVLSKCVREDSGAIMLRLKSDCGTAIANLHLNVIGESHYWRVCGNHPTKQCAQNRPKPPQRVEFLERTGKCITMKWKAPRDNGGKQMTGFVIERRAVGKKSWIKVGEVDSKTTSFSNDKVEEGKAYQYRIRAINTEGMSDALETEEVFAGDPIEPPGMASQPQIADVTKDAITVTWAPPAEDGGAPVLGYIVERRKKGSSMWVPVNKELVQDTKYTVDGLVEDMEYEFRVTSVNRAGPGSPSSTSTSVIAKDPIRAPGMVKDLHVTDSSNSSISLGWSPPELGDVPSGYILEVRPEDAKEWTKCTKIPITGTNYTVGGLQERMKYFFRIRAVNEGGIGEPIELDKGVLAMPPPAAPKFDLHAKLKNQMVVRAGMALCIHVNFTGSPPPVVTWLKEGIPTKGREAITKGKKHSQFLISSSNRSDTRRVPRAPAQRLRRDFPRPPKNLQVVEEVPGTVTLHWDHTPDLTDDTNTHYIILKRDASTATWFTAADRVYSKKYTVTGLLPGRKYYFRVIARNDIGDSDPLDTKEQFSIAKEKEHMSLQIREYKAKDLSLKPQFVLPLKDHAVRTGHDCTMSCAFLGSPPPQAGWYKGDIKISDGPRFWQSTANGVCTLTIPTCNAKDSGDYTLVLENPLGKAQCKCSLLIFDKDDKSILDRLIEARKGKHLL</sequence>
<dbReference type="SMART" id="SM00409">
    <property type="entry name" value="IG"/>
    <property type="match status" value="7"/>
</dbReference>
<keyword evidence="1" id="KW-0677">Repeat</keyword>
<dbReference type="InterPro" id="IPR007110">
    <property type="entry name" value="Ig-like_dom"/>
</dbReference>
<dbReference type="InterPro" id="IPR003598">
    <property type="entry name" value="Ig_sub2"/>
</dbReference>
<evidence type="ECO:0000313" key="7">
    <source>
        <dbReference type="Proteomes" id="UP001152622"/>
    </source>
</evidence>
<dbReference type="SUPFAM" id="SSF49265">
    <property type="entry name" value="Fibronectin type III"/>
    <property type="match status" value="3"/>
</dbReference>
<dbReference type="InterPro" id="IPR013098">
    <property type="entry name" value="Ig_I-set"/>
</dbReference>
<dbReference type="PROSITE" id="PS50853">
    <property type="entry name" value="FN3"/>
    <property type="match status" value="4"/>
</dbReference>
<gene>
    <name evidence="6" type="ORF">SKAU_G00309660</name>
</gene>
<feature type="domain" description="Ig-like" evidence="4">
    <location>
        <begin position="1284"/>
        <end position="1355"/>
    </location>
</feature>
<dbReference type="FunFam" id="2.60.40.10:FF:001539">
    <property type="entry name" value="Immunoglobulin superfamily member 22"/>
    <property type="match status" value="1"/>
</dbReference>
<dbReference type="Pfam" id="PF00041">
    <property type="entry name" value="fn3"/>
    <property type="match status" value="4"/>
</dbReference>
<dbReference type="InterPro" id="IPR003961">
    <property type="entry name" value="FN3_dom"/>
</dbReference>
<organism evidence="6 7">
    <name type="scientific">Synaphobranchus kaupii</name>
    <name type="common">Kaup's arrowtooth eel</name>
    <dbReference type="NCBI Taxonomy" id="118154"/>
    <lineage>
        <taxon>Eukaryota</taxon>
        <taxon>Metazoa</taxon>
        <taxon>Chordata</taxon>
        <taxon>Craniata</taxon>
        <taxon>Vertebrata</taxon>
        <taxon>Euteleostomi</taxon>
        <taxon>Actinopterygii</taxon>
        <taxon>Neopterygii</taxon>
        <taxon>Teleostei</taxon>
        <taxon>Anguilliformes</taxon>
        <taxon>Synaphobranchidae</taxon>
        <taxon>Synaphobranchus</taxon>
    </lineage>
</organism>
<feature type="compositionally biased region" description="Pro residues" evidence="3">
    <location>
        <begin position="27"/>
        <end position="36"/>
    </location>
</feature>
<feature type="domain" description="Fibronectin type-III" evidence="5">
    <location>
        <begin position="786"/>
        <end position="880"/>
    </location>
</feature>
<dbReference type="PRINTS" id="PR00014">
    <property type="entry name" value="FNTYPEIII"/>
</dbReference>
<proteinExistence type="predicted"/>